<dbReference type="RefSeq" id="WP_030290622.1">
    <property type="nucleotide sequence ID" value="NZ_BMUB01000001.1"/>
</dbReference>
<organism evidence="1 2">
    <name type="scientific">Kitasatospora aureofaciens</name>
    <name type="common">Streptomyces aureofaciens</name>
    <dbReference type="NCBI Taxonomy" id="1894"/>
    <lineage>
        <taxon>Bacteria</taxon>
        <taxon>Bacillati</taxon>
        <taxon>Actinomycetota</taxon>
        <taxon>Actinomycetes</taxon>
        <taxon>Kitasatosporales</taxon>
        <taxon>Streptomycetaceae</taxon>
        <taxon>Kitasatospora</taxon>
    </lineage>
</organism>
<reference evidence="1" key="2">
    <citation type="submission" date="2020-09" db="EMBL/GenBank/DDBJ databases">
        <authorList>
            <person name="Sun Q."/>
            <person name="Ohkuma M."/>
        </authorList>
    </citation>
    <scope>NUCLEOTIDE SEQUENCE</scope>
    <source>
        <strain evidence="1">JCM 4434</strain>
    </source>
</reference>
<accession>A0A8H9LK91</accession>
<reference evidence="1" key="1">
    <citation type="journal article" date="2014" name="Int. J. Syst. Evol. Microbiol.">
        <title>Complete genome sequence of Corynebacterium casei LMG S-19264T (=DSM 44701T), isolated from a smear-ripened cheese.</title>
        <authorList>
            <consortium name="US DOE Joint Genome Institute (JGI-PGF)"/>
            <person name="Walter F."/>
            <person name="Albersmeier A."/>
            <person name="Kalinowski J."/>
            <person name="Ruckert C."/>
        </authorList>
    </citation>
    <scope>NUCLEOTIDE SEQUENCE</scope>
    <source>
        <strain evidence="1">JCM 4434</strain>
    </source>
</reference>
<sequence length="117" mass="12599">MTTENTTVVGVRSAEEVFTALEELDARCRPFTDYEQGLLEAYRWAVGTRTSAPVTAAATAGPWGPCRAQLLAECQAAAVALRTGADRTEAARAADTDRMLGLYTGLAWLCGHHDERP</sequence>
<protein>
    <submittedName>
        <fullName evidence="1">Uncharacterized protein</fullName>
    </submittedName>
</protein>
<evidence type="ECO:0000313" key="2">
    <source>
        <dbReference type="Proteomes" id="UP000610124"/>
    </source>
</evidence>
<comment type="caution">
    <text evidence="1">The sequence shown here is derived from an EMBL/GenBank/DDBJ whole genome shotgun (WGS) entry which is preliminary data.</text>
</comment>
<dbReference type="OrthoDB" id="3871240at2"/>
<name>A0A8H9LK91_KITAU</name>
<gene>
    <name evidence="1" type="ORF">GCM10010502_02770</name>
</gene>
<dbReference type="AlphaFoldDB" id="A0A8H9LK91"/>
<dbReference type="EMBL" id="BMUB01000001">
    <property type="protein sequence ID" value="GGU55928.1"/>
    <property type="molecule type" value="Genomic_DNA"/>
</dbReference>
<dbReference type="Proteomes" id="UP000610124">
    <property type="component" value="Unassembled WGS sequence"/>
</dbReference>
<evidence type="ECO:0000313" key="1">
    <source>
        <dbReference type="EMBL" id="GGU55928.1"/>
    </source>
</evidence>
<proteinExistence type="predicted"/>
<dbReference type="GeneID" id="97483474"/>